<evidence type="ECO:0000256" key="1">
    <source>
        <dbReference type="SAM" id="MobiDB-lite"/>
    </source>
</evidence>
<dbReference type="Proteomes" id="UP000466523">
    <property type="component" value="Unassembled WGS sequence"/>
</dbReference>
<gene>
    <name evidence="2" type="ORF">GWR20_08775</name>
</gene>
<comment type="caution">
    <text evidence="2">The sequence shown here is derived from an EMBL/GenBank/DDBJ whole genome shotgun (WGS) entry which is preliminary data.</text>
</comment>
<accession>A0A7K3LAT6</accession>
<name>A0A7K3LAT6_9MYCO</name>
<organism evidence="2 3">
    <name type="scientific">Mycolicibacter kumamotonensis</name>
    <dbReference type="NCBI Taxonomy" id="354243"/>
    <lineage>
        <taxon>Bacteria</taxon>
        <taxon>Bacillati</taxon>
        <taxon>Actinomycetota</taxon>
        <taxon>Actinomycetes</taxon>
        <taxon>Mycobacteriales</taxon>
        <taxon>Mycobacteriaceae</taxon>
        <taxon>Mycolicibacter</taxon>
    </lineage>
</organism>
<feature type="compositionally biased region" description="Basic and acidic residues" evidence="1">
    <location>
        <begin position="34"/>
        <end position="58"/>
    </location>
</feature>
<dbReference type="RefSeq" id="WP_052312230.1">
    <property type="nucleotide sequence ID" value="NZ_JAACYR010000023.1"/>
</dbReference>
<evidence type="ECO:0000313" key="3">
    <source>
        <dbReference type="Proteomes" id="UP000466523"/>
    </source>
</evidence>
<reference evidence="2 3" key="1">
    <citation type="submission" date="2020-01" db="EMBL/GenBank/DDBJ databases">
        <authorList>
            <person name="Sanchez-Estrada R."/>
            <person name="Gonzalez-Y-Merchand J.A."/>
            <person name="Rivera-Gutierrez S."/>
        </authorList>
    </citation>
    <scope>NUCLEOTIDE SEQUENCE [LARGE SCALE GENOMIC DNA]</scope>
    <source>
        <strain evidence="2 3">CST 7247</strain>
    </source>
</reference>
<dbReference type="AlphaFoldDB" id="A0A7K3LAT6"/>
<protein>
    <submittedName>
        <fullName evidence="2">Uncharacterized protein</fullName>
    </submittedName>
</protein>
<sequence length="88" mass="9411">MTAFLVSGTFVLGGCSSVSKVINKGGDTTCGEFNSHDEEKQRSEVSKMLKDKKGKEPSNMELSATRVAVSAYCKTIGKDSDKISNAML</sequence>
<dbReference type="EMBL" id="JAACYR010000023">
    <property type="protein sequence ID" value="NDJ89250.1"/>
    <property type="molecule type" value="Genomic_DNA"/>
</dbReference>
<evidence type="ECO:0000313" key="2">
    <source>
        <dbReference type="EMBL" id="NDJ89250.1"/>
    </source>
</evidence>
<proteinExistence type="predicted"/>
<feature type="region of interest" description="Disordered" evidence="1">
    <location>
        <begin position="29"/>
        <end position="60"/>
    </location>
</feature>